<dbReference type="InterPro" id="IPR010982">
    <property type="entry name" value="Lambda_DNA-bd_dom_sf"/>
</dbReference>
<dbReference type="Pfam" id="PF01381">
    <property type="entry name" value="HTH_3"/>
    <property type="match status" value="1"/>
</dbReference>
<dbReference type="Gene3D" id="1.10.260.40">
    <property type="entry name" value="lambda repressor-like DNA-binding domains"/>
    <property type="match status" value="1"/>
</dbReference>
<dbReference type="OrthoDB" id="770730at2"/>
<protein>
    <submittedName>
        <fullName evidence="2">Transcriptional regulator, XRE family protein</fullName>
    </submittedName>
</protein>
<dbReference type="Proteomes" id="UP000008514">
    <property type="component" value="Chromosome"/>
</dbReference>
<evidence type="ECO:0000259" key="1">
    <source>
        <dbReference type="PROSITE" id="PS50943"/>
    </source>
</evidence>
<organism evidence="2 3">
    <name type="scientific">Psychroflexus torquis (strain ATCC 700755 / CIP 106069 / ACAM 623)</name>
    <dbReference type="NCBI Taxonomy" id="313595"/>
    <lineage>
        <taxon>Bacteria</taxon>
        <taxon>Pseudomonadati</taxon>
        <taxon>Bacteroidota</taxon>
        <taxon>Flavobacteriia</taxon>
        <taxon>Flavobacteriales</taxon>
        <taxon>Flavobacteriaceae</taxon>
        <taxon>Psychroflexus</taxon>
    </lineage>
</organism>
<gene>
    <name evidence="2" type="ordered locus">P700755_002725</name>
</gene>
<dbReference type="SUPFAM" id="SSF47413">
    <property type="entry name" value="lambda repressor-like DNA-binding domains"/>
    <property type="match status" value="1"/>
</dbReference>
<sequence length="108" mass="12495">MKRSKILERIRKVRAKYIDIFVDNTFDLSGRIQYLLDKKGMEQKDLARELKKNESEISKWLSGSHNFTLKTLAKIEAVLGERLLEVVANEGATVNKIEIILLKQSTIY</sequence>
<dbReference type="eggNOG" id="COG1813">
    <property type="taxonomic scope" value="Bacteria"/>
</dbReference>
<accession>K4II18</accession>
<dbReference type="KEGG" id="ptq:P700755_002725"/>
<proteinExistence type="predicted"/>
<dbReference type="AlphaFoldDB" id="K4II18"/>
<evidence type="ECO:0000313" key="2">
    <source>
        <dbReference type="EMBL" id="AFU69463.1"/>
    </source>
</evidence>
<keyword evidence="3" id="KW-1185">Reference proteome</keyword>
<dbReference type="HOGENOM" id="CLU_2194768_0_0_10"/>
<reference evidence="2" key="2">
    <citation type="submission" date="2012-09" db="EMBL/GenBank/DDBJ databases">
        <title>The complete sequence of Psychroflexus torquis an extreme psychrophile from sea-ice that is stimulated by light.</title>
        <authorList>
            <person name="Feng S."/>
            <person name="Powell S.M."/>
            <person name="Bowman J.P."/>
        </authorList>
    </citation>
    <scope>NUCLEOTIDE SEQUENCE [LARGE SCALE GENOMIC DNA]</scope>
    <source>
        <strain evidence="2">ATCC 700755</strain>
    </source>
</reference>
<evidence type="ECO:0000313" key="3">
    <source>
        <dbReference type="Proteomes" id="UP000008514"/>
    </source>
</evidence>
<dbReference type="GO" id="GO:0003677">
    <property type="term" value="F:DNA binding"/>
    <property type="evidence" value="ECO:0007669"/>
    <property type="project" value="InterPro"/>
</dbReference>
<dbReference type="STRING" id="313595.P700755_002725"/>
<reference evidence="2" key="1">
    <citation type="submission" date="2006-03" db="EMBL/GenBank/DDBJ databases">
        <authorList>
            <person name="Bowman J."/>
            <person name="Ferriera S."/>
            <person name="Johnson J."/>
            <person name="Kravitz S."/>
            <person name="Halpern A."/>
            <person name="Remington K."/>
            <person name="Beeson K."/>
            <person name="Tran B."/>
            <person name="Rogers Y.-H."/>
            <person name="Friedman R."/>
            <person name="Venter J.C."/>
        </authorList>
    </citation>
    <scope>NUCLEOTIDE SEQUENCE [LARGE SCALE GENOMIC DNA]</scope>
    <source>
        <strain evidence="2">ATCC 700755</strain>
    </source>
</reference>
<dbReference type="EMBL" id="CP003879">
    <property type="protein sequence ID" value="AFU69463.1"/>
    <property type="molecule type" value="Genomic_DNA"/>
</dbReference>
<dbReference type="CDD" id="cd00093">
    <property type="entry name" value="HTH_XRE"/>
    <property type="match status" value="1"/>
</dbReference>
<dbReference type="InterPro" id="IPR001387">
    <property type="entry name" value="Cro/C1-type_HTH"/>
</dbReference>
<name>K4II18_PSYTT</name>
<dbReference type="RefSeq" id="WP_015025025.1">
    <property type="nucleotide sequence ID" value="NC_018721.1"/>
</dbReference>
<dbReference type="PROSITE" id="PS50943">
    <property type="entry name" value="HTH_CROC1"/>
    <property type="match status" value="1"/>
</dbReference>
<dbReference type="SMART" id="SM00530">
    <property type="entry name" value="HTH_XRE"/>
    <property type="match status" value="1"/>
</dbReference>
<feature type="domain" description="HTH cro/C1-type" evidence="1">
    <location>
        <begin position="32"/>
        <end position="86"/>
    </location>
</feature>